<sequence length="1139" mass="126609">MSSKAQQAQIPPEDNIASRSQVGPCGYIYLYPADDFPVEEASLLGNLYVGGRVLSLPLLQGLTVEKGFNFNVKAAYRKVDATTLSVKVTSYHHEALIFHNVEAFKPIFAGPGLEELCDAARGLFGFAPFTAPGGGAKEFSVQDLRGPFLPAQCICAAVVTEGFKERLYYGKLIPLPSQIQEVKIGSWTAFKVPLYDQDLFPQHHASMKKFYRDAVSRYLYESLYTNLAMAFRVRNVPALIAAVENQFMHDQYKLPKVSAFKEYPEYATKHPNASSLMIVDGVATELAMSYGLSFIEAPQEVPPTLDYENWPILAACGTPKDRLDALTEWNAQQAAHVNVHVMSTNSVLYVTRVQKQTAAQNKNENVYNSFYLANGLGHATDATFSETGQPAFGGLPASALDDGAFTLEHLAYAACFSPHLLARYCYYLQFCQHQRSASNPSYNVSQYVGTAANTDACSVCHGACPASCIQTLFYRLKDRFPPVNGGHRRDPYVISGVTGFYNELDYLGNFASFKDKDEDSVQVEDAPKYTYWQLTQSLLEKLEGLGIRESQDEGAGETITNIRTFIQTFKDIDSVVDSEVSKFVGSLMKNNVNFKETVKSVHHIIQFCCNPYWLPPCSVFLNLYYRCLLTILQDISLPSCMMYETDNPAIGHVPSDWLKMHYQTLWTNFKGLALDKGVLTGNEYRVVHKDVFCDFFDVDAAGSDVFAPVKLQVRISRALIVAPKNVKVKSRIVFSGTGGSEALQSSYVKQAGKKDNYIICGPYMKFLNAYHRKLFPGATISALFLWHTFSQKRKMPMIGGVTKEDMVELVTFVDAGSRIHEEVNVIDTVPDSFVAYAKQRLNNAILRACGQVQYYINTIHCLLPKAQATAAYEYPHVLGEQNISSVSHYMSAVQGLVCTTVQTTLREGVSTVGKLRPLVTLPMVVNKYTGVSGNNQVFHCGNLGYFMGRGVDRNLLHDPSGFRKQNPTAFMRKRHLFMTPLTGNLLKKSASNFSVPFEMETLRRNIQNLLQDKQGDPALFKSIILELVQGLGEGCAALTLDDLHYYLDSFDLIAEEILSRIQVMSEACGPWTPQWAEEQLSAMDADEQHSMETFEFVDLSNIADDAGAPAPMEDFVSPVMGPGNSRKRKINSVLGALDL</sequence>
<dbReference type="InterPro" id="IPR043031">
    <property type="entry name" value="Viral_ssDBP_head"/>
</dbReference>
<keyword evidence="3 4" id="KW-0238">DNA-binding</keyword>
<dbReference type="OrthoDB" id="176at10239"/>
<name>A0A1Z1NEF6_9GAMA</name>
<evidence type="ECO:0000256" key="1">
    <source>
        <dbReference type="ARBA" id="ARBA00022562"/>
    </source>
</evidence>
<dbReference type="GO" id="GO:0003697">
    <property type="term" value="F:single-stranded DNA binding"/>
    <property type="evidence" value="ECO:0007669"/>
    <property type="project" value="InterPro"/>
</dbReference>
<keyword evidence="2" id="KW-0235">DNA replication</keyword>
<evidence type="ECO:0000256" key="3">
    <source>
        <dbReference type="ARBA" id="ARBA00023125"/>
    </source>
</evidence>
<dbReference type="GO" id="GO:0006260">
    <property type="term" value="P:DNA replication"/>
    <property type="evidence" value="ECO:0007669"/>
    <property type="project" value="UniProtKB-KW"/>
</dbReference>
<dbReference type="SUPFAM" id="SSF118208">
    <property type="entry name" value="Viral ssDNA binding protein"/>
    <property type="match status" value="1"/>
</dbReference>
<reference evidence="4" key="1">
    <citation type="submission" date="2017-04" db="EMBL/GenBank/DDBJ databases">
        <title>Genome sequence of delphinid gammaherpesvirus 1 from an Atlantic bottlenose dolphin (Tursiops truncatus).</title>
        <authorList>
            <person name="Davison A.J."/>
            <person name="Subramaniam K."/>
            <person name="Kerr K."/>
            <person name="Jacob J.J."/>
            <person name="Landrau-Giovannetti N."/>
            <person name="Waltzek T.B."/>
        </authorList>
    </citation>
    <scope>NUCLEOTIDE SEQUENCE [LARGE SCALE GENOMIC DNA]</scope>
    <source>
        <strain evidence="4">Sarasota</strain>
    </source>
</reference>
<proteinExistence type="inferred from homology"/>
<dbReference type="KEGG" id="vg:33194223"/>
<dbReference type="InterPro" id="IPR000635">
    <property type="entry name" value="Viral_ssDNA-bd"/>
</dbReference>
<dbReference type="HAMAP" id="MF_04007">
    <property type="entry name" value="HSV_DNBI"/>
    <property type="match status" value="1"/>
</dbReference>
<gene>
    <name evidence="4" type="primary">ORF6</name>
</gene>
<dbReference type="EMBL" id="KY965444">
    <property type="protein sequence ID" value="ARW78073.1"/>
    <property type="molecule type" value="Genomic_DNA"/>
</dbReference>
<dbReference type="GeneID" id="33194223"/>
<keyword evidence="5" id="KW-1185">Reference proteome</keyword>
<evidence type="ECO:0000256" key="2">
    <source>
        <dbReference type="ARBA" id="ARBA00022705"/>
    </source>
</evidence>
<protein>
    <submittedName>
        <fullName evidence="4">Single-stranded DNA-binding protein</fullName>
    </submittedName>
</protein>
<dbReference type="RefSeq" id="YP_009388511.1">
    <property type="nucleotide sequence ID" value="NC_035117.1"/>
</dbReference>
<evidence type="ECO:0000313" key="5">
    <source>
        <dbReference type="Proteomes" id="UP000214863"/>
    </source>
</evidence>
<dbReference type="InterPro" id="IPR035989">
    <property type="entry name" value="DBP_sf"/>
</dbReference>
<keyword evidence="1" id="KW-1048">Host nucleus</keyword>
<dbReference type="GO" id="GO:0042025">
    <property type="term" value="C:host cell nucleus"/>
    <property type="evidence" value="ECO:0007669"/>
    <property type="project" value="InterPro"/>
</dbReference>
<dbReference type="Pfam" id="PF00747">
    <property type="entry name" value="Viral_DNA_bp"/>
    <property type="match status" value="1"/>
</dbReference>
<dbReference type="Proteomes" id="UP000214863">
    <property type="component" value="Segment"/>
</dbReference>
<organism evidence="4">
    <name type="scientific">Common bottlenose dolphin gammaherpesvirus 1 strain Sarasota</name>
    <dbReference type="NCBI Taxonomy" id="2022783"/>
    <lineage>
        <taxon>Viruses</taxon>
        <taxon>Duplodnaviria</taxon>
        <taxon>Heunggongvirae</taxon>
        <taxon>Peploviricota</taxon>
        <taxon>Herviviricetes</taxon>
        <taxon>Herpesvirales</taxon>
        <taxon>Orthoherpesviridae</taxon>
        <taxon>Gammaherpesvirinae</taxon>
        <taxon>Bossavirus</taxon>
        <taxon>Bossavirus delphinidgamma1</taxon>
        <taxon>Delphinid gammaherpesvirus 1</taxon>
    </lineage>
</organism>
<accession>A0A1Z1NEF6</accession>
<dbReference type="Gene3D" id="1.20.190.40">
    <property type="entry name" value="Viral ssDNA binding protein, head domain"/>
    <property type="match status" value="2"/>
</dbReference>
<evidence type="ECO:0000313" key="4">
    <source>
        <dbReference type="EMBL" id="ARW78073.1"/>
    </source>
</evidence>